<comment type="caution">
    <text evidence="1">The sequence shown here is derived from an EMBL/GenBank/DDBJ whole genome shotgun (WGS) entry which is preliminary data.</text>
</comment>
<gene>
    <name evidence="1" type="ORF">GCK32_005682</name>
</gene>
<keyword evidence="2" id="KW-1185">Reference proteome</keyword>
<reference evidence="1 2" key="1">
    <citation type="submission" date="2019-10" db="EMBL/GenBank/DDBJ databases">
        <title>Assembly and Annotation for the nematode Trichostrongylus colubriformis.</title>
        <authorList>
            <person name="Martin J."/>
        </authorList>
    </citation>
    <scope>NUCLEOTIDE SEQUENCE [LARGE SCALE GENOMIC DNA]</scope>
    <source>
        <strain evidence="1">G859</strain>
        <tissue evidence="1">Whole worm</tissue>
    </source>
</reference>
<protein>
    <submittedName>
        <fullName evidence="1">Uncharacterized protein</fullName>
    </submittedName>
</protein>
<evidence type="ECO:0000313" key="2">
    <source>
        <dbReference type="Proteomes" id="UP001331761"/>
    </source>
</evidence>
<organism evidence="1 2">
    <name type="scientific">Trichostrongylus colubriformis</name>
    <name type="common">Black scour worm</name>
    <dbReference type="NCBI Taxonomy" id="6319"/>
    <lineage>
        <taxon>Eukaryota</taxon>
        <taxon>Metazoa</taxon>
        <taxon>Ecdysozoa</taxon>
        <taxon>Nematoda</taxon>
        <taxon>Chromadorea</taxon>
        <taxon>Rhabditida</taxon>
        <taxon>Rhabditina</taxon>
        <taxon>Rhabditomorpha</taxon>
        <taxon>Strongyloidea</taxon>
        <taxon>Trichostrongylidae</taxon>
        <taxon>Trichostrongylus</taxon>
    </lineage>
</organism>
<accession>A0AAN8J1W4</accession>
<dbReference type="AlphaFoldDB" id="A0AAN8J1W4"/>
<dbReference type="EMBL" id="WIXE01011083">
    <property type="protein sequence ID" value="KAK5977059.1"/>
    <property type="molecule type" value="Genomic_DNA"/>
</dbReference>
<sequence length="239" mass="27184">MFFAAFSATMGFGAVAIQSDSTLKFQLVGRAINFKEWAPSRRPFSLRHDAPVGWLAVDLRQSLLASDEEQLRLLPSPHYKRFNLNDLGQLLTTDELPPVGATFPLYIMARHNVFQRVIAIHIEIVETRFKFYRDHYQTTLPASTANGTMLMFSAPITIKGLSPEQQRLRFAPISSIVGFPIPHCKLSMYILKEFPFQLLTSDELPAVGTTFPLYIMARHNVFQRVIAIHIEIVETYVID</sequence>
<name>A0AAN8J1W4_TRICO</name>
<evidence type="ECO:0000313" key="1">
    <source>
        <dbReference type="EMBL" id="KAK5977059.1"/>
    </source>
</evidence>
<dbReference type="Proteomes" id="UP001331761">
    <property type="component" value="Unassembled WGS sequence"/>
</dbReference>
<proteinExistence type="predicted"/>